<dbReference type="Pfam" id="PF00069">
    <property type="entry name" value="Pkinase"/>
    <property type="match status" value="1"/>
</dbReference>
<evidence type="ECO:0000256" key="5">
    <source>
        <dbReference type="ARBA" id="ARBA00022777"/>
    </source>
</evidence>
<keyword evidence="7" id="KW-0472">Membrane</keyword>
<accession>A0A518CS17</accession>
<dbReference type="Gene3D" id="3.30.200.20">
    <property type="entry name" value="Phosphorylase Kinase, domain 1"/>
    <property type="match status" value="1"/>
</dbReference>
<keyword evidence="10" id="KW-1185">Reference proteome</keyword>
<dbReference type="KEGG" id="plon:Pla110_37760"/>
<evidence type="ECO:0000256" key="6">
    <source>
        <dbReference type="ARBA" id="ARBA00022840"/>
    </source>
</evidence>
<dbReference type="Gene3D" id="1.25.40.10">
    <property type="entry name" value="Tetratricopeptide repeat domain"/>
    <property type="match status" value="2"/>
</dbReference>
<evidence type="ECO:0000256" key="3">
    <source>
        <dbReference type="ARBA" id="ARBA00022679"/>
    </source>
</evidence>
<dbReference type="OrthoDB" id="6111975at2"/>
<dbReference type="SUPFAM" id="SSF48452">
    <property type="entry name" value="TPR-like"/>
    <property type="match status" value="2"/>
</dbReference>
<dbReference type="PROSITE" id="PS00108">
    <property type="entry name" value="PROTEIN_KINASE_ST"/>
    <property type="match status" value="1"/>
</dbReference>
<evidence type="ECO:0000256" key="7">
    <source>
        <dbReference type="SAM" id="Phobius"/>
    </source>
</evidence>
<dbReference type="PANTHER" id="PTHR43289">
    <property type="entry name" value="MITOGEN-ACTIVATED PROTEIN KINASE KINASE KINASE 20-RELATED"/>
    <property type="match status" value="1"/>
</dbReference>
<dbReference type="InterPro" id="IPR019734">
    <property type="entry name" value="TPR_rpt"/>
</dbReference>
<proteinExistence type="predicted"/>
<dbReference type="AlphaFoldDB" id="A0A518CS17"/>
<keyword evidence="7" id="KW-1133">Transmembrane helix</keyword>
<evidence type="ECO:0000256" key="1">
    <source>
        <dbReference type="ARBA" id="ARBA00012513"/>
    </source>
</evidence>
<dbReference type="Proteomes" id="UP000317178">
    <property type="component" value="Chromosome"/>
</dbReference>
<dbReference type="SMART" id="SM00220">
    <property type="entry name" value="S_TKc"/>
    <property type="match status" value="1"/>
</dbReference>
<dbReference type="InterPro" id="IPR000719">
    <property type="entry name" value="Prot_kinase_dom"/>
</dbReference>
<keyword evidence="7" id="KW-0812">Transmembrane</keyword>
<dbReference type="InterPro" id="IPR011009">
    <property type="entry name" value="Kinase-like_dom_sf"/>
</dbReference>
<evidence type="ECO:0000256" key="2">
    <source>
        <dbReference type="ARBA" id="ARBA00022527"/>
    </source>
</evidence>
<dbReference type="GO" id="GO:0004674">
    <property type="term" value="F:protein serine/threonine kinase activity"/>
    <property type="evidence" value="ECO:0007669"/>
    <property type="project" value="UniProtKB-KW"/>
</dbReference>
<dbReference type="GO" id="GO:0005524">
    <property type="term" value="F:ATP binding"/>
    <property type="evidence" value="ECO:0007669"/>
    <property type="project" value="UniProtKB-KW"/>
</dbReference>
<keyword evidence="2" id="KW-0723">Serine/threonine-protein kinase</keyword>
<dbReference type="Gene3D" id="1.10.510.10">
    <property type="entry name" value="Transferase(Phosphotransferase) domain 1"/>
    <property type="match status" value="1"/>
</dbReference>
<keyword evidence="3 9" id="KW-0808">Transferase</keyword>
<evidence type="ECO:0000313" key="10">
    <source>
        <dbReference type="Proteomes" id="UP000317178"/>
    </source>
</evidence>
<dbReference type="PANTHER" id="PTHR43289:SF6">
    <property type="entry name" value="SERINE_THREONINE-PROTEIN KINASE NEKL-3"/>
    <property type="match status" value="1"/>
</dbReference>
<keyword evidence="5 9" id="KW-0418">Kinase</keyword>
<sequence length="933" mass="105555">MCSQVERARLSILLNRMLVLNLSSNNPNPRNNLANSPWIALKLKEFKEAWKPDSRPSIEEFVSDSNGDKQKQLIRELVSLEIELRNNAGETPELKEYETRFSELDINLETIFLAGKPPELDKTRYMVPEDRVEETVLFSSDTGFDSGMVGKDTLQADTDNQTREWIESQDHLQQFGEYVIVSEIARGGMGIVYKAYQLKLNRLVALKMISQGEFANQQEVRRFQLEAEAAAHLDHPGIVPVYDVGEHDGRHYFTMGLVLGTSLSDSVTSQLLSQIEIARIVMDIANAMSYAHSKGVIHRDLKPGNVLLDQKNDPRITDFGLAKRIEEDSNLTVTGQILGTPSYMPPEQATGMAEEMGVTADVYSIGAILYAMLCGRPPFKSSSSMATLKQVLEEEPIPPRKFDSKISTDLETICLKCLEKNRTQRYQSAHELAEELKRFREGRPITARPISSLRRFRRWCGRNQTVAGLIAAVVFTMILGSGFSIYFGLLAEGRAESAIRNERIASEQSQLALEALTTIIFDVNSLLREIPEAGEKRRKIVKEAIEKLEQVSAGFENSSTVTATQAAALINLADIYSRLGDESGENAATKSLELYKQSVTLFEQVVDVNGNRAPDILWKYSIALQRVASDLIDTNNTQKAKTYLDKCIELRLELANEYPDNFEYATGVIHAYLEEGEFWNQKSMTRKALDSNSKALELALKLFDEHPENRDCIYLTIYAHSSVGSMHDLLGESESAEKHLRTAFVLFQNSPDGISRDQQILDTIAWNRELLGHLYYDGLKDTDAAEKAYQEGIQYQRQAVDIDPNDIKHKKHLSYVYDALITFYQGEGRIDNLTNAMQERIDLRRPLVELDPTDAQLRRLLVDNYRRLADQYVQMNKYQEAIDTYLAEKELLRSLQDQIPEDFAPVIQAIKASIKSCENLARNTEVKKPTIEE</sequence>
<feature type="transmembrane region" description="Helical" evidence="7">
    <location>
        <begin position="466"/>
        <end position="491"/>
    </location>
</feature>
<evidence type="ECO:0000259" key="8">
    <source>
        <dbReference type="PROSITE" id="PS50011"/>
    </source>
</evidence>
<dbReference type="InterPro" id="IPR011990">
    <property type="entry name" value="TPR-like_helical_dom_sf"/>
</dbReference>
<evidence type="ECO:0000313" key="9">
    <source>
        <dbReference type="EMBL" id="QDU82022.1"/>
    </source>
</evidence>
<dbReference type="SUPFAM" id="SSF56112">
    <property type="entry name" value="Protein kinase-like (PK-like)"/>
    <property type="match status" value="1"/>
</dbReference>
<keyword evidence="6" id="KW-0067">ATP-binding</keyword>
<protein>
    <recommendedName>
        <fullName evidence="1">non-specific serine/threonine protein kinase</fullName>
        <ecNumber evidence="1">2.7.11.1</ecNumber>
    </recommendedName>
</protein>
<dbReference type="InterPro" id="IPR008271">
    <property type="entry name" value="Ser/Thr_kinase_AS"/>
</dbReference>
<gene>
    <name evidence="9" type="primary">pknB_11</name>
    <name evidence="9" type="ORF">Pla110_37760</name>
</gene>
<dbReference type="EC" id="2.7.11.1" evidence="1"/>
<evidence type="ECO:0000256" key="4">
    <source>
        <dbReference type="ARBA" id="ARBA00022741"/>
    </source>
</evidence>
<dbReference type="EMBL" id="CP036281">
    <property type="protein sequence ID" value="QDU82022.1"/>
    <property type="molecule type" value="Genomic_DNA"/>
</dbReference>
<dbReference type="SMART" id="SM00028">
    <property type="entry name" value="TPR"/>
    <property type="match status" value="5"/>
</dbReference>
<name>A0A518CS17_9PLAN</name>
<dbReference type="FunFam" id="1.10.510.10:FF:000021">
    <property type="entry name" value="Serine/threonine protein kinase"/>
    <property type="match status" value="1"/>
</dbReference>
<feature type="domain" description="Protein kinase" evidence="8">
    <location>
        <begin position="178"/>
        <end position="439"/>
    </location>
</feature>
<dbReference type="PROSITE" id="PS50011">
    <property type="entry name" value="PROTEIN_KINASE_DOM"/>
    <property type="match status" value="1"/>
</dbReference>
<keyword evidence="4" id="KW-0547">Nucleotide-binding</keyword>
<reference evidence="9 10" key="1">
    <citation type="submission" date="2019-02" db="EMBL/GenBank/DDBJ databases">
        <title>Deep-cultivation of Planctomycetes and their phenomic and genomic characterization uncovers novel biology.</title>
        <authorList>
            <person name="Wiegand S."/>
            <person name="Jogler M."/>
            <person name="Boedeker C."/>
            <person name="Pinto D."/>
            <person name="Vollmers J."/>
            <person name="Rivas-Marin E."/>
            <person name="Kohn T."/>
            <person name="Peeters S.H."/>
            <person name="Heuer A."/>
            <person name="Rast P."/>
            <person name="Oberbeckmann S."/>
            <person name="Bunk B."/>
            <person name="Jeske O."/>
            <person name="Meyerdierks A."/>
            <person name="Storesund J.E."/>
            <person name="Kallscheuer N."/>
            <person name="Luecker S."/>
            <person name="Lage O.M."/>
            <person name="Pohl T."/>
            <person name="Merkel B.J."/>
            <person name="Hornburger P."/>
            <person name="Mueller R.-W."/>
            <person name="Bruemmer F."/>
            <person name="Labrenz M."/>
            <person name="Spormann A.M."/>
            <person name="Op den Camp H."/>
            <person name="Overmann J."/>
            <person name="Amann R."/>
            <person name="Jetten M.S.M."/>
            <person name="Mascher T."/>
            <person name="Medema M.H."/>
            <person name="Devos D.P."/>
            <person name="Kaster A.-K."/>
            <person name="Ovreas L."/>
            <person name="Rohde M."/>
            <person name="Galperin M.Y."/>
            <person name="Jogler C."/>
        </authorList>
    </citation>
    <scope>NUCLEOTIDE SEQUENCE [LARGE SCALE GENOMIC DNA]</scope>
    <source>
        <strain evidence="9 10">Pla110</strain>
    </source>
</reference>
<dbReference type="CDD" id="cd14014">
    <property type="entry name" value="STKc_PknB_like"/>
    <property type="match status" value="1"/>
</dbReference>
<organism evidence="9 10">
    <name type="scientific">Polystyrenella longa</name>
    <dbReference type="NCBI Taxonomy" id="2528007"/>
    <lineage>
        <taxon>Bacteria</taxon>
        <taxon>Pseudomonadati</taxon>
        <taxon>Planctomycetota</taxon>
        <taxon>Planctomycetia</taxon>
        <taxon>Planctomycetales</taxon>
        <taxon>Planctomycetaceae</taxon>
        <taxon>Polystyrenella</taxon>
    </lineage>
</organism>